<feature type="transmembrane region" description="Helical" evidence="1">
    <location>
        <begin position="40"/>
        <end position="60"/>
    </location>
</feature>
<dbReference type="Gene3D" id="3.30.450.40">
    <property type="match status" value="1"/>
</dbReference>
<keyword evidence="1" id="KW-0812">Transmembrane</keyword>
<evidence type="ECO:0000313" key="3">
    <source>
        <dbReference type="Proteomes" id="UP000199387"/>
    </source>
</evidence>
<name>A0A1G6K9S9_9BACL</name>
<gene>
    <name evidence="2" type="ORF">SAMN04488112_105139</name>
</gene>
<evidence type="ECO:0000256" key="1">
    <source>
        <dbReference type="SAM" id="Phobius"/>
    </source>
</evidence>
<dbReference type="EMBL" id="FMZA01000005">
    <property type="protein sequence ID" value="SDC27703.1"/>
    <property type="molecule type" value="Genomic_DNA"/>
</dbReference>
<dbReference type="Proteomes" id="UP000199387">
    <property type="component" value="Unassembled WGS sequence"/>
</dbReference>
<reference evidence="2 3" key="1">
    <citation type="submission" date="2016-10" db="EMBL/GenBank/DDBJ databases">
        <authorList>
            <person name="de Groot N.N."/>
        </authorList>
    </citation>
    <scope>NUCLEOTIDE SEQUENCE [LARGE SCALE GENOMIC DNA]</scope>
    <source>
        <strain evidence="2 3">DSM 45514</strain>
    </source>
</reference>
<accession>A0A1G6K9S9</accession>
<dbReference type="OrthoDB" id="9783388at2"/>
<keyword evidence="1" id="KW-0472">Membrane</keyword>
<proteinExistence type="predicted"/>
<keyword evidence="3" id="KW-1185">Reference proteome</keyword>
<dbReference type="RefSeq" id="WP_091567308.1">
    <property type="nucleotide sequence ID" value="NZ_FMZA01000005.1"/>
</dbReference>
<sequence length="289" mass="32729">MTESITRFYERYPKAAPFALALTLTLTGSPVGLIGLKYQVASWMLLVLGVLIAVLGWFFHQQMVKSVTTRETIDHSNTIVDALEYIAVITTKSMCRAAEDPSQTVQEGRLEIRSTFDRILSSIRLGIERTNPSSVGEEAGRTSKDPRVVLFIPDDLDKPRVLTPFSHAGHKNIEEMPLPEIDDKSDFTAVKAWLDRVDLFIDDVWKKGEPWEKPSKRLKRKEEYRSIAAVLIQVGHQPLGVLSVTGKEKNAYHREVDQERIRLFAQAIAPLLYFYHGVLPKLESRKAGR</sequence>
<evidence type="ECO:0008006" key="4">
    <source>
        <dbReference type="Google" id="ProtNLM"/>
    </source>
</evidence>
<organism evidence="2 3">
    <name type="scientific">Melghirimyces thermohalophilus</name>
    <dbReference type="NCBI Taxonomy" id="1236220"/>
    <lineage>
        <taxon>Bacteria</taxon>
        <taxon>Bacillati</taxon>
        <taxon>Bacillota</taxon>
        <taxon>Bacilli</taxon>
        <taxon>Bacillales</taxon>
        <taxon>Thermoactinomycetaceae</taxon>
        <taxon>Melghirimyces</taxon>
    </lineage>
</organism>
<dbReference type="InterPro" id="IPR029016">
    <property type="entry name" value="GAF-like_dom_sf"/>
</dbReference>
<evidence type="ECO:0000313" key="2">
    <source>
        <dbReference type="EMBL" id="SDC27703.1"/>
    </source>
</evidence>
<dbReference type="STRING" id="1236220.SAMN04488112_105139"/>
<keyword evidence="1" id="KW-1133">Transmembrane helix</keyword>
<protein>
    <recommendedName>
        <fullName evidence="4">GAF domain-containing protein</fullName>
    </recommendedName>
</protein>
<dbReference type="AlphaFoldDB" id="A0A1G6K9S9"/>